<dbReference type="Proteomes" id="UP000614200">
    <property type="component" value="Unassembled WGS sequence"/>
</dbReference>
<evidence type="ECO:0000256" key="2">
    <source>
        <dbReference type="ARBA" id="ARBA00022692"/>
    </source>
</evidence>
<protein>
    <submittedName>
        <fullName evidence="7">O-antigen ligase family protein</fullName>
    </submittedName>
</protein>
<dbReference type="PANTHER" id="PTHR37422:SF13">
    <property type="entry name" value="LIPOPOLYSACCHARIDE BIOSYNTHESIS PROTEIN PA4999-RELATED"/>
    <property type="match status" value="1"/>
</dbReference>
<keyword evidence="4 5" id="KW-0472">Membrane</keyword>
<dbReference type="RefSeq" id="WP_194703363.1">
    <property type="nucleotide sequence ID" value="NZ_JADKNH010000013.1"/>
</dbReference>
<feature type="transmembrane region" description="Helical" evidence="5">
    <location>
        <begin position="124"/>
        <end position="141"/>
    </location>
</feature>
<proteinExistence type="predicted"/>
<feature type="transmembrane region" description="Helical" evidence="5">
    <location>
        <begin position="12"/>
        <end position="31"/>
    </location>
</feature>
<dbReference type="InterPro" id="IPR051533">
    <property type="entry name" value="WaaL-like"/>
</dbReference>
<feature type="domain" description="O-antigen ligase-related" evidence="6">
    <location>
        <begin position="447"/>
        <end position="520"/>
    </location>
</feature>
<dbReference type="PANTHER" id="PTHR37422">
    <property type="entry name" value="TEICHURONIC ACID BIOSYNTHESIS PROTEIN TUAE"/>
    <property type="match status" value="1"/>
</dbReference>
<organism evidence="7 8">
    <name type="scientific">Fusibacter ferrireducens</name>
    <dbReference type="NCBI Taxonomy" id="2785058"/>
    <lineage>
        <taxon>Bacteria</taxon>
        <taxon>Bacillati</taxon>
        <taxon>Bacillota</taxon>
        <taxon>Clostridia</taxon>
        <taxon>Eubacteriales</taxon>
        <taxon>Eubacteriales Family XII. Incertae Sedis</taxon>
        <taxon>Fusibacter</taxon>
    </lineage>
</organism>
<feature type="transmembrane region" description="Helical" evidence="5">
    <location>
        <begin position="153"/>
        <end position="172"/>
    </location>
</feature>
<feature type="transmembrane region" description="Helical" evidence="5">
    <location>
        <begin position="503"/>
        <end position="527"/>
    </location>
</feature>
<sequence>MKTKKSILEQGALLIALIAVGIIPILVRVTQVNYPMSKYSWYPNVDVFFDIYTYFKSNCVIALGVMALIYLSITILKKRDWSKIKKDVVLALIAFLFIWVIVSTFFSTDLYMSLHGYIDRYESIWVWFSYFLIFMVIYSHSWNEKEAILVNRAFILLNLILSIIGLGQYFHVDVLFNPIVKPFLTSFSLINSEFNIGSAYQYNRISQTLFNSNQVGYFCSFSIPYFLNLLLNEREPKKRYFYFAFTGLLLFNLFGSIARNGLIAVAFTVPLILYLNREKFLKYFKSLKWIVLGVVAVILVGSLVMNSFIIERFGELFNPYASEQSIESIMVEGNDIKINYMASELKIAITAHSAQGWVMNYYLDDQLIEPSGIDELGRYVFDQQVLNGVSVFLQQVDSNVYFVVNMDQRNWYFGYNGDQLSYVNIYQKFDKIEKPQSIGFKGIESMGTGRFYIWSRTLPLILNHPVVGNGVDTFASQFPQEDYVGKHYIYHTTDMVVDKVHNLYLQIAYDFGLPAIIAFLALLLIYYKRFIRRNIKDDGFLKSFNISICIGITGYLVASMFNDSSVHTAPIFWAFLALSFSLVKPIAYEKK</sequence>
<feature type="transmembrane region" description="Helical" evidence="5">
    <location>
        <begin position="539"/>
        <end position="558"/>
    </location>
</feature>
<keyword evidence="7" id="KW-0436">Ligase</keyword>
<dbReference type="Pfam" id="PF04932">
    <property type="entry name" value="Wzy_C"/>
    <property type="match status" value="1"/>
</dbReference>
<comment type="caution">
    <text evidence="7">The sequence shown here is derived from an EMBL/GenBank/DDBJ whole genome shotgun (WGS) entry which is preliminary data.</text>
</comment>
<feature type="transmembrane region" description="Helical" evidence="5">
    <location>
        <begin position="51"/>
        <end position="76"/>
    </location>
</feature>
<dbReference type="InterPro" id="IPR007016">
    <property type="entry name" value="O-antigen_ligase-rel_domated"/>
</dbReference>
<comment type="subcellular location">
    <subcellularLocation>
        <location evidence="1">Membrane</location>
        <topology evidence="1">Multi-pass membrane protein</topology>
    </subcellularLocation>
</comment>
<dbReference type="GO" id="GO:0016874">
    <property type="term" value="F:ligase activity"/>
    <property type="evidence" value="ECO:0007669"/>
    <property type="project" value="UniProtKB-KW"/>
</dbReference>
<evidence type="ECO:0000259" key="6">
    <source>
        <dbReference type="Pfam" id="PF04932"/>
    </source>
</evidence>
<gene>
    <name evidence="7" type="ORF">ISU02_18630</name>
</gene>
<feature type="transmembrane region" description="Helical" evidence="5">
    <location>
        <begin position="289"/>
        <end position="310"/>
    </location>
</feature>
<feature type="transmembrane region" description="Helical" evidence="5">
    <location>
        <begin position="570"/>
        <end position="588"/>
    </location>
</feature>
<evidence type="ECO:0000256" key="5">
    <source>
        <dbReference type="SAM" id="Phobius"/>
    </source>
</evidence>
<keyword evidence="3 5" id="KW-1133">Transmembrane helix</keyword>
<feature type="transmembrane region" description="Helical" evidence="5">
    <location>
        <begin position="88"/>
        <end position="112"/>
    </location>
</feature>
<evidence type="ECO:0000313" key="8">
    <source>
        <dbReference type="Proteomes" id="UP000614200"/>
    </source>
</evidence>
<evidence type="ECO:0000256" key="4">
    <source>
        <dbReference type="ARBA" id="ARBA00023136"/>
    </source>
</evidence>
<evidence type="ECO:0000256" key="1">
    <source>
        <dbReference type="ARBA" id="ARBA00004141"/>
    </source>
</evidence>
<reference evidence="7 8" key="1">
    <citation type="submission" date="2020-11" db="EMBL/GenBank/DDBJ databases">
        <title>Fusibacter basophilias sp. nov.</title>
        <authorList>
            <person name="Qiu D."/>
        </authorList>
    </citation>
    <scope>NUCLEOTIDE SEQUENCE [LARGE SCALE GENOMIC DNA]</scope>
    <source>
        <strain evidence="7 8">Q10-2</strain>
    </source>
</reference>
<feature type="transmembrane region" description="Helical" evidence="5">
    <location>
        <begin position="261"/>
        <end position="277"/>
    </location>
</feature>
<keyword evidence="2 5" id="KW-0812">Transmembrane</keyword>
<evidence type="ECO:0000313" key="7">
    <source>
        <dbReference type="EMBL" id="MBF4695120.1"/>
    </source>
</evidence>
<evidence type="ECO:0000256" key="3">
    <source>
        <dbReference type="ARBA" id="ARBA00022989"/>
    </source>
</evidence>
<accession>A0ABR9ZXC4</accession>
<keyword evidence="8" id="KW-1185">Reference proteome</keyword>
<dbReference type="EMBL" id="JADKNH010000013">
    <property type="protein sequence ID" value="MBF4695120.1"/>
    <property type="molecule type" value="Genomic_DNA"/>
</dbReference>
<name>A0ABR9ZXC4_9FIRM</name>